<reference evidence="2" key="2">
    <citation type="submission" date="2020-09" db="EMBL/GenBank/DDBJ databases">
        <authorList>
            <person name="Sun Q."/>
            <person name="Ohkuma M."/>
        </authorList>
    </citation>
    <scope>NUCLEOTIDE SEQUENCE</scope>
    <source>
        <strain evidence="2">JCM 12580</strain>
    </source>
</reference>
<name>A0A917V0U0_9BACI</name>
<accession>A0A917V0U0</accession>
<comment type="caution">
    <text evidence="2">The sequence shown here is derived from an EMBL/GenBank/DDBJ whole genome shotgun (WGS) entry which is preliminary data.</text>
</comment>
<dbReference type="AlphaFoldDB" id="A0A917V0U0"/>
<keyword evidence="3" id="KW-1185">Reference proteome</keyword>
<gene>
    <name evidence="2" type="ORF">GCM10007063_30880</name>
</gene>
<sequence>MAEKKSGLKKLFSKPNQDCCNVEIEEVKSTESESCCGSSEKNSEEQQKEA</sequence>
<feature type="compositionally biased region" description="Basic and acidic residues" evidence="1">
    <location>
        <begin position="41"/>
        <end position="50"/>
    </location>
</feature>
<proteinExistence type="predicted"/>
<reference evidence="2" key="1">
    <citation type="journal article" date="2014" name="Int. J. Syst. Evol. Microbiol.">
        <title>Complete genome sequence of Corynebacterium casei LMG S-19264T (=DSM 44701T), isolated from a smear-ripened cheese.</title>
        <authorList>
            <consortium name="US DOE Joint Genome Institute (JGI-PGF)"/>
            <person name="Walter F."/>
            <person name="Albersmeier A."/>
            <person name="Kalinowski J."/>
            <person name="Ruckert C."/>
        </authorList>
    </citation>
    <scope>NUCLEOTIDE SEQUENCE</scope>
    <source>
        <strain evidence="2">JCM 12580</strain>
    </source>
</reference>
<dbReference type="EMBL" id="BMNQ01000065">
    <property type="protein sequence ID" value="GGK06210.1"/>
    <property type="molecule type" value="Genomic_DNA"/>
</dbReference>
<dbReference type="Proteomes" id="UP000658382">
    <property type="component" value="Unassembled WGS sequence"/>
</dbReference>
<evidence type="ECO:0000256" key="1">
    <source>
        <dbReference type="SAM" id="MobiDB-lite"/>
    </source>
</evidence>
<evidence type="ECO:0000313" key="3">
    <source>
        <dbReference type="Proteomes" id="UP000658382"/>
    </source>
</evidence>
<feature type="region of interest" description="Disordered" evidence="1">
    <location>
        <begin position="29"/>
        <end position="50"/>
    </location>
</feature>
<dbReference type="RefSeq" id="WP_188634004.1">
    <property type="nucleotide sequence ID" value="NZ_BMNQ01000065.1"/>
</dbReference>
<evidence type="ECO:0000313" key="2">
    <source>
        <dbReference type="EMBL" id="GGK06210.1"/>
    </source>
</evidence>
<organism evidence="2 3">
    <name type="scientific">Lentibacillus kapialis</name>
    <dbReference type="NCBI Taxonomy" id="340214"/>
    <lineage>
        <taxon>Bacteria</taxon>
        <taxon>Bacillati</taxon>
        <taxon>Bacillota</taxon>
        <taxon>Bacilli</taxon>
        <taxon>Bacillales</taxon>
        <taxon>Bacillaceae</taxon>
        <taxon>Lentibacillus</taxon>
    </lineage>
</organism>
<protein>
    <submittedName>
        <fullName evidence="2">Uncharacterized protein</fullName>
    </submittedName>
</protein>